<reference evidence="2" key="1">
    <citation type="journal article" date="2020" name="Microorganisms">
        <title>Isolation, Genomic and Metabolomic Characterization of Streptomyces tendae VITAKN with Quorum Sensing Inhibitory Activity from Southern India.</title>
        <authorList>
            <person name="Ishaque N.M."/>
            <person name="Burgsdorf I."/>
            <person name="Limlingan Malit J.J."/>
            <person name="Saha S."/>
            <person name="Teta R."/>
            <person name="Ewe D."/>
            <person name="Kannabiran K."/>
            <person name="Hrouzek P."/>
            <person name="Steindler L."/>
            <person name="Costantino V."/>
            <person name="Saurav K."/>
        </authorList>
    </citation>
    <scope>NUCLEOTIDE SEQUENCE</scope>
    <source>
        <strain evidence="2">VITAKN</strain>
    </source>
</reference>
<dbReference type="Pfam" id="PF22880">
    <property type="entry name" value="DUF7019"/>
    <property type="match status" value="1"/>
</dbReference>
<dbReference type="InterPro" id="IPR054284">
    <property type="entry name" value="DUF7019"/>
</dbReference>
<keyword evidence="3" id="KW-1185">Reference proteome</keyword>
<dbReference type="Proteomes" id="UP001610810">
    <property type="component" value="Unassembled WGS sequence"/>
</dbReference>
<accession>A0A6B3QW14</accession>
<protein>
    <submittedName>
        <fullName evidence="1">DUF7019 family protein</fullName>
    </submittedName>
</protein>
<proteinExistence type="predicted"/>
<dbReference type="AlphaFoldDB" id="A0A6B3QW14"/>
<evidence type="ECO:0000313" key="1">
    <source>
        <dbReference type="EMBL" id="MFI0573898.1"/>
    </source>
</evidence>
<sequence>MSFHYYLYISDSKVDMLLPQIDPAHATKRGSEVGLSLSVLSFKKTAERPPHDRTARLERVLRYLQDHGDIGSVDQPGQFFGGLLPVQWGRFPGAASMVFAGGRTERTVLALGGSGRHLLGAVPNIDQADPAWSHLPPLLDGLASDVEDEMLVEAAEQPGDHLDHLDRGDAAALATVRRAVDRLTGPAQNVEFVAKRLLHGTVEGQPVLLGSPVYLALVD</sequence>
<evidence type="ECO:0000313" key="2">
    <source>
        <dbReference type="EMBL" id="NEV90705.1"/>
    </source>
</evidence>
<gene>
    <name evidence="1" type="ORF">ACH3YB_19955</name>
    <name evidence="2" type="ORF">GUR47_29175</name>
</gene>
<dbReference type="EMBL" id="JBIQWK010000005">
    <property type="protein sequence ID" value="MFI0573898.1"/>
    <property type="molecule type" value="Genomic_DNA"/>
</dbReference>
<dbReference type="RefSeq" id="WP_127893353.1">
    <property type="nucleotide sequence ID" value="NZ_JAAIFS010000007.1"/>
</dbReference>
<dbReference type="EMBL" id="JAAIFS010000007">
    <property type="protein sequence ID" value="NEV90705.1"/>
    <property type="molecule type" value="Genomic_DNA"/>
</dbReference>
<organism evidence="2">
    <name type="scientific">Streptomyces tendae</name>
    <dbReference type="NCBI Taxonomy" id="1932"/>
    <lineage>
        <taxon>Bacteria</taxon>
        <taxon>Bacillati</taxon>
        <taxon>Actinomycetota</taxon>
        <taxon>Actinomycetes</taxon>
        <taxon>Kitasatosporales</taxon>
        <taxon>Streptomycetaceae</taxon>
        <taxon>Streptomyces</taxon>
    </lineage>
</organism>
<name>A0A6B3QW14_STRTE</name>
<evidence type="ECO:0000313" key="3">
    <source>
        <dbReference type="Proteomes" id="UP001610810"/>
    </source>
</evidence>
<comment type="caution">
    <text evidence="2">The sequence shown here is derived from an EMBL/GenBank/DDBJ whole genome shotgun (WGS) entry which is preliminary data.</text>
</comment>
<reference evidence="1 3" key="2">
    <citation type="submission" date="2024-10" db="EMBL/GenBank/DDBJ databases">
        <authorList>
            <person name="Wannawong T."/>
            <person name="Kuncharoen N."/>
            <person name="Mhuantong W."/>
        </authorList>
    </citation>
    <scope>NUCLEOTIDE SEQUENCE [LARGE SCALE GENOMIC DNA]</scope>
    <source>
        <strain evidence="1 3">CALK1-4</strain>
    </source>
</reference>
<dbReference type="NCBIfam" id="NF040893">
    <property type="entry name" value="SAVMC3_10250"/>
    <property type="match status" value="1"/>
</dbReference>